<evidence type="ECO:0000256" key="1">
    <source>
        <dbReference type="SAM" id="Phobius"/>
    </source>
</evidence>
<geneLocation type="mitochondrion" evidence="2"/>
<feature type="transmembrane region" description="Helical" evidence="1">
    <location>
        <begin position="47"/>
        <end position="74"/>
    </location>
</feature>
<accession>A0A2R4A3R6</accession>
<keyword evidence="1" id="KW-1133">Transmembrane helix</keyword>
<feature type="transmembrane region" description="Helical" evidence="1">
    <location>
        <begin position="142"/>
        <end position="163"/>
    </location>
</feature>
<keyword evidence="2" id="KW-0496">Mitochondrion</keyword>
<keyword evidence="1" id="KW-0472">Membrane</keyword>
<gene>
    <name evidence="2" type="primary">orf6</name>
</gene>
<organism evidence="2">
    <name type="scientific">Halamphora calidilacuna</name>
    <dbReference type="NCBI Taxonomy" id="2133758"/>
    <lineage>
        <taxon>Eukaryota</taxon>
        <taxon>Sar</taxon>
        <taxon>Stramenopiles</taxon>
        <taxon>Ochrophyta</taxon>
        <taxon>Bacillariophyta</taxon>
        <taxon>Bacillariophyceae</taxon>
        <taxon>Bacillariophycidae</taxon>
        <taxon>Naviculales</taxon>
        <taxon>Amphipleuraceae</taxon>
        <taxon>Halamphora</taxon>
    </lineage>
</organism>
<feature type="transmembrane region" description="Helical" evidence="1">
    <location>
        <begin position="115"/>
        <end position="135"/>
    </location>
</feature>
<sequence length="299" mass="34485">MVWLLLFITVYWWSNNFPDSSTSIPTLKSTGRLSAIKWILIQLSNPDYLIMVSYVLVDSILLFASWVLFILLYLISTEAKIFINNLLKFSLNLLLINKYPLYIFTTVFAVPNKIFINHGLNSYLVSFFVILLFLLSQISSFLILPLVFYLLLAVESIIFAFLYENESKTFKTYLDNLLFAGNPEFAKQYFKFFWGNMDKAGKTALKSGLFGWMVRTGWNTVTELENRHAQEESERRTVKAVQTFNIPTSAEKVMKMTEAEKAKIMKQKATFSNAEEALKQKLSKATDKILASLNKQKKD</sequence>
<keyword evidence="1" id="KW-0812">Transmembrane</keyword>
<feature type="transmembrane region" description="Helical" evidence="1">
    <location>
        <begin position="86"/>
        <end position="109"/>
    </location>
</feature>
<reference evidence="2" key="1">
    <citation type="submission" date="2017-09" db="EMBL/GenBank/DDBJ databases">
        <title>Your Publication.</title>
        <authorList>
            <person name="Keepers K.G."/>
            <person name="Pogoda C.S."/>
            <person name="Hamsher S.E."/>
            <person name="Stepanek J.G."/>
            <person name="Kane N.C."/>
            <person name="Kociolek J.P."/>
        </authorList>
    </citation>
    <scope>NUCLEOTIDE SEQUENCE</scope>
</reference>
<dbReference type="EMBL" id="MF997424">
    <property type="protein sequence ID" value="AVR57712.1"/>
    <property type="molecule type" value="Genomic_DNA"/>
</dbReference>
<proteinExistence type="predicted"/>
<protein>
    <submittedName>
        <fullName evidence="2">Uncharacterized protein</fullName>
    </submittedName>
</protein>
<name>A0A2R4A3R6_9STRA</name>
<dbReference type="AlphaFoldDB" id="A0A2R4A3R6"/>
<evidence type="ECO:0000313" key="2">
    <source>
        <dbReference type="EMBL" id="AVR57712.1"/>
    </source>
</evidence>